<evidence type="ECO:0000256" key="1">
    <source>
        <dbReference type="ARBA" id="ARBA00001971"/>
    </source>
</evidence>
<keyword evidence="6 12" id="KW-0479">Metal-binding</keyword>
<accession>A0AAF0UNN5</accession>
<evidence type="ECO:0000256" key="2">
    <source>
        <dbReference type="ARBA" id="ARBA00004167"/>
    </source>
</evidence>
<keyword evidence="15" id="KW-1185">Reference proteome</keyword>
<dbReference type="FunFam" id="1.10.630.10:FF:000126">
    <property type="entry name" value="Predicted protein"/>
    <property type="match status" value="1"/>
</dbReference>
<keyword evidence="8 13" id="KW-0560">Oxidoreductase</keyword>
<dbReference type="PROSITE" id="PS00086">
    <property type="entry name" value="CYTOCHROME_P450"/>
    <property type="match status" value="1"/>
</dbReference>
<evidence type="ECO:0000256" key="7">
    <source>
        <dbReference type="ARBA" id="ARBA00022989"/>
    </source>
</evidence>
<dbReference type="PRINTS" id="PR00463">
    <property type="entry name" value="EP450I"/>
</dbReference>
<dbReference type="GO" id="GO:0016705">
    <property type="term" value="F:oxidoreductase activity, acting on paired donors, with incorporation or reduction of molecular oxygen"/>
    <property type="evidence" value="ECO:0007669"/>
    <property type="project" value="InterPro"/>
</dbReference>
<evidence type="ECO:0000256" key="6">
    <source>
        <dbReference type="ARBA" id="ARBA00022723"/>
    </source>
</evidence>
<keyword evidence="7" id="KW-1133">Transmembrane helix</keyword>
<dbReference type="GO" id="GO:0004497">
    <property type="term" value="F:monooxygenase activity"/>
    <property type="evidence" value="ECO:0007669"/>
    <property type="project" value="UniProtKB-KW"/>
</dbReference>
<keyword evidence="4 12" id="KW-0349">Heme</keyword>
<evidence type="ECO:0000256" key="3">
    <source>
        <dbReference type="ARBA" id="ARBA00010617"/>
    </source>
</evidence>
<dbReference type="GO" id="GO:0005506">
    <property type="term" value="F:iron ion binding"/>
    <property type="evidence" value="ECO:0007669"/>
    <property type="project" value="InterPro"/>
</dbReference>
<dbReference type="GO" id="GO:0020037">
    <property type="term" value="F:heme binding"/>
    <property type="evidence" value="ECO:0007669"/>
    <property type="project" value="InterPro"/>
</dbReference>
<dbReference type="InterPro" id="IPR017972">
    <property type="entry name" value="Cyt_P450_CS"/>
</dbReference>
<feature type="binding site" description="axial binding residue" evidence="12">
    <location>
        <position position="287"/>
    </location>
    <ligand>
        <name>heme</name>
        <dbReference type="ChEBI" id="CHEBI:30413"/>
    </ligand>
    <ligandPart>
        <name>Fe</name>
        <dbReference type="ChEBI" id="CHEBI:18248"/>
    </ligandPart>
</feature>
<evidence type="ECO:0000313" key="14">
    <source>
        <dbReference type="EMBL" id="WMV48386.1"/>
    </source>
</evidence>
<comment type="cofactor">
    <cofactor evidence="1 12">
        <name>heme</name>
        <dbReference type="ChEBI" id="CHEBI:30413"/>
    </cofactor>
</comment>
<dbReference type="InterPro" id="IPR036396">
    <property type="entry name" value="Cyt_P450_sf"/>
</dbReference>
<dbReference type="InterPro" id="IPR001128">
    <property type="entry name" value="Cyt_P450"/>
</dbReference>
<evidence type="ECO:0000256" key="12">
    <source>
        <dbReference type="PIRSR" id="PIRSR602401-1"/>
    </source>
</evidence>
<evidence type="ECO:0000256" key="9">
    <source>
        <dbReference type="ARBA" id="ARBA00023004"/>
    </source>
</evidence>
<dbReference type="Proteomes" id="UP001234989">
    <property type="component" value="Chromosome 9"/>
</dbReference>
<dbReference type="GO" id="GO:0016020">
    <property type="term" value="C:membrane"/>
    <property type="evidence" value="ECO:0007669"/>
    <property type="project" value="UniProtKB-SubCell"/>
</dbReference>
<dbReference type="PANTHER" id="PTHR47955:SF22">
    <property type="entry name" value="CYTOCHROME P450 83B1-LIKE"/>
    <property type="match status" value="1"/>
</dbReference>
<evidence type="ECO:0000256" key="4">
    <source>
        <dbReference type="ARBA" id="ARBA00022617"/>
    </source>
</evidence>
<evidence type="ECO:0000313" key="15">
    <source>
        <dbReference type="Proteomes" id="UP001234989"/>
    </source>
</evidence>
<sequence>MIKKISQQAAASQITNLSNIVTSLTSTMICRYAFGIRYDEEAHEKRRFDEHLAMSQEMAATFFVSDNFPLLGWMDKLTGKISRLEKNFKILDEFYQELIDQHHNPNRPKSMEGDIIDILLELRKEQSTPFDLTLDNIKAILTDIFFGGTETSAVPIIWAMTMLIKNPKAMKKVQKEIRKTIGNKGIVNEDDVQNMPYLKAVIKETFRLYPPSPLLMPRESIQKSTLEGYEIQPKTVVYVNTWMIGRDPEIWENPEEFILERFLNSDIDYFKGQNFELIPFGAGRRGCPAVALGVATVNLILPNLLYAFDWELPYGIMKEDIDTTIMPGLGMHKKNDLCLVPKKYPYT</sequence>
<keyword evidence="11" id="KW-0472">Membrane</keyword>
<protein>
    <recommendedName>
        <fullName evidence="16">Cytochrome P450</fullName>
    </recommendedName>
</protein>
<comment type="similarity">
    <text evidence="3 13">Belongs to the cytochrome P450 family.</text>
</comment>
<evidence type="ECO:0000256" key="5">
    <source>
        <dbReference type="ARBA" id="ARBA00022692"/>
    </source>
</evidence>
<evidence type="ECO:0000256" key="13">
    <source>
        <dbReference type="RuleBase" id="RU000461"/>
    </source>
</evidence>
<comment type="subcellular location">
    <subcellularLocation>
        <location evidence="2">Membrane</location>
        <topology evidence="2">Single-pass membrane protein</topology>
    </subcellularLocation>
</comment>
<gene>
    <name evidence="14" type="ORF">MTR67_041771</name>
</gene>
<evidence type="ECO:0000256" key="10">
    <source>
        <dbReference type="ARBA" id="ARBA00023033"/>
    </source>
</evidence>
<keyword evidence="9 12" id="KW-0408">Iron</keyword>
<evidence type="ECO:0000256" key="8">
    <source>
        <dbReference type="ARBA" id="ARBA00023002"/>
    </source>
</evidence>
<dbReference type="Pfam" id="PF00067">
    <property type="entry name" value="p450"/>
    <property type="match status" value="1"/>
</dbReference>
<reference evidence="14" key="1">
    <citation type="submission" date="2023-08" db="EMBL/GenBank/DDBJ databases">
        <title>A de novo genome assembly of Solanum verrucosum Schlechtendal, a Mexican diploid species geographically isolated from the other diploid A-genome species in potato relatives.</title>
        <authorList>
            <person name="Hosaka K."/>
        </authorList>
    </citation>
    <scope>NUCLEOTIDE SEQUENCE</scope>
    <source>
        <tissue evidence="14">Young leaves</tissue>
    </source>
</reference>
<keyword evidence="10 13" id="KW-0503">Monooxygenase</keyword>
<dbReference type="PANTHER" id="PTHR47955">
    <property type="entry name" value="CYTOCHROME P450 FAMILY 71 PROTEIN"/>
    <property type="match status" value="1"/>
</dbReference>
<evidence type="ECO:0008006" key="16">
    <source>
        <dbReference type="Google" id="ProtNLM"/>
    </source>
</evidence>
<organism evidence="14 15">
    <name type="scientific">Solanum verrucosum</name>
    <dbReference type="NCBI Taxonomy" id="315347"/>
    <lineage>
        <taxon>Eukaryota</taxon>
        <taxon>Viridiplantae</taxon>
        <taxon>Streptophyta</taxon>
        <taxon>Embryophyta</taxon>
        <taxon>Tracheophyta</taxon>
        <taxon>Spermatophyta</taxon>
        <taxon>Magnoliopsida</taxon>
        <taxon>eudicotyledons</taxon>
        <taxon>Gunneridae</taxon>
        <taxon>Pentapetalae</taxon>
        <taxon>asterids</taxon>
        <taxon>lamiids</taxon>
        <taxon>Solanales</taxon>
        <taxon>Solanaceae</taxon>
        <taxon>Solanoideae</taxon>
        <taxon>Solaneae</taxon>
        <taxon>Solanum</taxon>
    </lineage>
</organism>
<proteinExistence type="inferred from homology"/>
<name>A0AAF0UNN5_SOLVR</name>
<dbReference type="InterPro" id="IPR002401">
    <property type="entry name" value="Cyt_P450_E_grp-I"/>
</dbReference>
<dbReference type="AlphaFoldDB" id="A0AAF0UNN5"/>
<dbReference type="SUPFAM" id="SSF48264">
    <property type="entry name" value="Cytochrome P450"/>
    <property type="match status" value="1"/>
</dbReference>
<dbReference type="EMBL" id="CP133620">
    <property type="protein sequence ID" value="WMV48386.1"/>
    <property type="molecule type" value="Genomic_DNA"/>
</dbReference>
<dbReference type="PRINTS" id="PR00385">
    <property type="entry name" value="P450"/>
</dbReference>
<dbReference type="Gene3D" id="1.10.630.10">
    <property type="entry name" value="Cytochrome P450"/>
    <property type="match status" value="1"/>
</dbReference>
<evidence type="ECO:0000256" key="11">
    <source>
        <dbReference type="ARBA" id="ARBA00023136"/>
    </source>
</evidence>
<keyword evidence="5" id="KW-0812">Transmembrane</keyword>